<evidence type="ECO:0000259" key="4">
    <source>
        <dbReference type="PROSITE" id="PS51900"/>
    </source>
</evidence>
<dbReference type="InterPro" id="IPR044068">
    <property type="entry name" value="CB"/>
</dbReference>
<evidence type="ECO:0000256" key="3">
    <source>
        <dbReference type="PROSITE-ProRule" id="PRU01248"/>
    </source>
</evidence>
<dbReference type="Gene3D" id="1.10.150.130">
    <property type="match status" value="1"/>
</dbReference>
<sequence>MPIPSREQIFDLLPLIIPQFITLCHLSSKIGLTIRSLESSIQLMTGPSLSNKKVKKASAKVKVQEPLVAPPGIQFRRGKRSESIGFSFYCDNFEYRETLKLTTTKDNLEYAVRRRGEILNAITKGIFDYEEYFPNSLKARKLAESRKILEAAHPRNTTVEQLMKDYLSDRQQSLAPSSFNQYSNVTKTHILPKWKNIRIGDICAAEIRKWISSMSTKQKTIQANILPLNKALSRAKREKRLFSREAYRAKKVVNNIDAVHHAGHEEKAVPA</sequence>
<dbReference type="SUPFAM" id="SSF56349">
    <property type="entry name" value="DNA breaking-rejoining enzymes"/>
    <property type="match status" value="1"/>
</dbReference>
<organism evidence="5 6">
    <name type="scientific">Massilia psychrophila</name>
    <dbReference type="NCBI Taxonomy" id="1603353"/>
    <lineage>
        <taxon>Bacteria</taxon>
        <taxon>Pseudomonadati</taxon>
        <taxon>Pseudomonadota</taxon>
        <taxon>Betaproteobacteria</taxon>
        <taxon>Burkholderiales</taxon>
        <taxon>Oxalobacteraceae</taxon>
        <taxon>Telluria group</taxon>
        <taxon>Massilia</taxon>
    </lineage>
</organism>
<keyword evidence="1" id="KW-0229">DNA integration</keyword>
<dbReference type="GO" id="GO:0015074">
    <property type="term" value="P:DNA integration"/>
    <property type="evidence" value="ECO:0007669"/>
    <property type="project" value="UniProtKB-KW"/>
</dbReference>
<proteinExistence type="predicted"/>
<name>A0A2G8SW75_9BURK</name>
<protein>
    <recommendedName>
        <fullName evidence="4">Core-binding (CB) domain-containing protein</fullName>
    </recommendedName>
</protein>
<evidence type="ECO:0000313" key="5">
    <source>
        <dbReference type="EMBL" id="PIL38011.1"/>
    </source>
</evidence>
<dbReference type="InterPro" id="IPR022000">
    <property type="entry name" value="Min27-like_integrase_DNA_bind"/>
</dbReference>
<dbReference type="RefSeq" id="WP_099917733.1">
    <property type="nucleotide sequence ID" value="NZ_PDOB01000051.1"/>
</dbReference>
<evidence type="ECO:0000313" key="6">
    <source>
        <dbReference type="Proteomes" id="UP000228593"/>
    </source>
</evidence>
<reference evidence="5 6" key="1">
    <citation type="submission" date="2017-10" db="EMBL/GenBank/DDBJ databases">
        <title>Massilia psychrophilum sp. nov., a novel purple-pigmented bacterium isolated from Tianshan glacier, Xinjiang Municipality, China.</title>
        <authorList>
            <person name="Wang H."/>
        </authorList>
    </citation>
    <scope>NUCLEOTIDE SEQUENCE [LARGE SCALE GENOMIC DNA]</scope>
    <source>
        <strain evidence="5 6">JCM 30813</strain>
    </source>
</reference>
<gene>
    <name evidence="5" type="ORF">CR103_20225</name>
</gene>
<feature type="domain" description="Core-binding (CB)" evidence="4">
    <location>
        <begin position="157"/>
        <end position="236"/>
    </location>
</feature>
<dbReference type="PROSITE" id="PS51900">
    <property type="entry name" value="CB"/>
    <property type="match status" value="1"/>
</dbReference>
<dbReference type="OrthoDB" id="5391994at2"/>
<dbReference type="EMBL" id="PDOB01000051">
    <property type="protein sequence ID" value="PIL38011.1"/>
    <property type="molecule type" value="Genomic_DNA"/>
</dbReference>
<evidence type="ECO:0000256" key="2">
    <source>
        <dbReference type="ARBA" id="ARBA00023125"/>
    </source>
</evidence>
<dbReference type="InterPro" id="IPR011010">
    <property type="entry name" value="DNA_brk_join_enz"/>
</dbReference>
<dbReference type="InterPro" id="IPR004107">
    <property type="entry name" value="Integrase_SAM-like_N"/>
</dbReference>
<keyword evidence="6" id="KW-1185">Reference proteome</keyword>
<accession>A0A2G8SW75</accession>
<comment type="caution">
    <text evidence="5">The sequence shown here is derived from an EMBL/GenBank/DDBJ whole genome shotgun (WGS) entry which is preliminary data.</text>
</comment>
<dbReference type="Pfam" id="PF12167">
    <property type="entry name" value="Arm-DNA-bind_2"/>
    <property type="match status" value="1"/>
</dbReference>
<dbReference type="Pfam" id="PF14659">
    <property type="entry name" value="Phage_int_SAM_3"/>
    <property type="match status" value="1"/>
</dbReference>
<dbReference type="AlphaFoldDB" id="A0A2G8SW75"/>
<dbReference type="InterPro" id="IPR010998">
    <property type="entry name" value="Integrase_recombinase_N"/>
</dbReference>
<keyword evidence="2 3" id="KW-0238">DNA-binding</keyword>
<evidence type="ECO:0000256" key="1">
    <source>
        <dbReference type="ARBA" id="ARBA00022908"/>
    </source>
</evidence>
<dbReference type="GO" id="GO:0003677">
    <property type="term" value="F:DNA binding"/>
    <property type="evidence" value="ECO:0007669"/>
    <property type="project" value="UniProtKB-UniRule"/>
</dbReference>
<dbReference type="Proteomes" id="UP000228593">
    <property type="component" value="Unassembled WGS sequence"/>
</dbReference>